<dbReference type="Pfam" id="PF00534">
    <property type="entry name" value="Glycos_transf_1"/>
    <property type="match status" value="1"/>
</dbReference>
<comment type="caution">
    <text evidence="2">The sequence shown here is derived from an EMBL/GenBank/DDBJ whole genome shotgun (WGS) entry which is preliminary data.</text>
</comment>
<dbReference type="PANTHER" id="PTHR45947:SF3">
    <property type="entry name" value="SULFOQUINOVOSYL TRANSFERASE SQD2"/>
    <property type="match status" value="1"/>
</dbReference>
<accession>A0A1F7RCK3</accession>
<feature type="domain" description="Glycosyl transferase family 1" evidence="1">
    <location>
        <begin position="276"/>
        <end position="377"/>
    </location>
</feature>
<evidence type="ECO:0000313" key="2">
    <source>
        <dbReference type="EMBL" id="OGL38677.1"/>
    </source>
</evidence>
<organism evidence="2 3">
    <name type="scientific">Candidatus Schekmanbacteria bacterium GWA2_38_11</name>
    <dbReference type="NCBI Taxonomy" id="1817876"/>
    <lineage>
        <taxon>Bacteria</taxon>
        <taxon>Candidatus Schekmaniibacteriota</taxon>
    </lineage>
</organism>
<sequence length="400" mass="46027">MAKIAFICLTFHWPPLGGAWIDEKEVLSRLSKIHDVTLIVPDYQKFSPRGKIDGNMPFKIIKIPFNTFTFNFFNVSRRVAKTVKEINPDYVVFGEGGILKPYIINALKDYPLILRFYSTSVWCFDQNYFPDGKPCNNTLRDNFIKCVKCAVKIGIVNRNLNRFQEFLGSIGFLPTYLSSLKNCYRNSRAIIVYNEDIRSSLISFNKNVLVIPGGVDCRKFYPKGNENTGKVRIVMSGRGDDPAKGFHILRNACNELLDLKEKFDLNVTWCHSKPPEFEKYIHIINWINYNELPSFYQDADLCVIPSIWPEPFGIAAVEAMACGKPVIASNIGGLKKIVENGKTGYLFEPGNCSELAEKLRILILDKKLRDEMGRNGRIKVEREYNWEVIMDRYYYPLFQL</sequence>
<dbReference type="AlphaFoldDB" id="A0A1F7RCK3"/>
<dbReference type="GO" id="GO:0016757">
    <property type="term" value="F:glycosyltransferase activity"/>
    <property type="evidence" value="ECO:0007669"/>
    <property type="project" value="InterPro"/>
</dbReference>
<dbReference type="EMBL" id="MGDB01000141">
    <property type="protein sequence ID" value="OGL38677.1"/>
    <property type="molecule type" value="Genomic_DNA"/>
</dbReference>
<dbReference type="InterPro" id="IPR001296">
    <property type="entry name" value="Glyco_trans_1"/>
</dbReference>
<proteinExistence type="predicted"/>
<protein>
    <recommendedName>
        <fullName evidence="1">Glycosyl transferase family 1 domain-containing protein</fullName>
    </recommendedName>
</protein>
<gene>
    <name evidence="2" type="ORF">A2042_06045</name>
</gene>
<dbReference type="Gene3D" id="3.40.50.2000">
    <property type="entry name" value="Glycogen Phosphorylase B"/>
    <property type="match status" value="2"/>
</dbReference>
<dbReference type="Proteomes" id="UP000178526">
    <property type="component" value="Unassembled WGS sequence"/>
</dbReference>
<name>A0A1F7RCK3_9BACT</name>
<reference evidence="2 3" key="1">
    <citation type="journal article" date="2016" name="Nat. Commun.">
        <title>Thousands of microbial genomes shed light on interconnected biogeochemical processes in an aquifer system.</title>
        <authorList>
            <person name="Anantharaman K."/>
            <person name="Brown C.T."/>
            <person name="Hug L.A."/>
            <person name="Sharon I."/>
            <person name="Castelle C.J."/>
            <person name="Probst A.J."/>
            <person name="Thomas B.C."/>
            <person name="Singh A."/>
            <person name="Wilkins M.J."/>
            <person name="Karaoz U."/>
            <person name="Brodie E.L."/>
            <person name="Williams K.H."/>
            <person name="Hubbard S.S."/>
            <person name="Banfield J.F."/>
        </authorList>
    </citation>
    <scope>NUCLEOTIDE SEQUENCE [LARGE SCALE GENOMIC DNA]</scope>
</reference>
<evidence type="ECO:0000259" key="1">
    <source>
        <dbReference type="Pfam" id="PF00534"/>
    </source>
</evidence>
<dbReference type="InterPro" id="IPR050194">
    <property type="entry name" value="Glycosyltransferase_grp1"/>
</dbReference>
<evidence type="ECO:0000313" key="3">
    <source>
        <dbReference type="Proteomes" id="UP000178526"/>
    </source>
</evidence>
<dbReference type="SUPFAM" id="SSF53756">
    <property type="entry name" value="UDP-Glycosyltransferase/glycogen phosphorylase"/>
    <property type="match status" value="1"/>
</dbReference>
<dbReference type="CDD" id="cd03801">
    <property type="entry name" value="GT4_PimA-like"/>
    <property type="match status" value="1"/>
</dbReference>
<dbReference type="PANTHER" id="PTHR45947">
    <property type="entry name" value="SULFOQUINOVOSYL TRANSFERASE SQD2"/>
    <property type="match status" value="1"/>
</dbReference>